<dbReference type="PANTHER" id="PTHR35936">
    <property type="entry name" value="MEMBRANE-BOUND LYTIC MUREIN TRANSGLYCOSYLASE F"/>
    <property type="match status" value="1"/>
</dbReference>
<comment type="caution">
    <text evidence="3">The sequence shown here is derived from an EMBL/GenBank/DDBJ whole genome shotgun (WGS) entry which is preliminary data.</text>
</comment>
<reference evidence="3 4" key="1">
    <citation type="submission" date="2020-04" db="EMBL/GenBank/DDBJ databases">
        <authorList>
            <person name="Liu S."/>
        </authorList>
    </citation>
    <scope>NUCLEOTIDE SEQUENCE [LARGE SCALE GENOMIC DNA]</scope>
    <source>
        <strain evidence="3 4">CGMCC 1.15091</strain>
    </source>
</reference>
<feature type="non-terminal residue" evidence="3">
    <location>
        <position position="1"/>
    </location>
</feature>
<accession>A0ABX1JR92</accession>
<dbReference type="Proteomes" id="UP000523795">
    <property type="component" value="Unassembled WGS sequence"/>
</dbReference>
<dbReference type="EMBL" id="JAAZSR010000260">
    <property type="protein sequence ID" value="NKX51586.1"/>
    <property type="molecule type" value="Genomic_DNA"/>
</dbReference>
<evidence type="ECO:0000256" key="1">
    <source>
        <dbReference type="ARBA" id="ARBA00022729"/>
    </source>
</evidence>
<evidence type="ECO:0000313" key="4">
    <source>
        <dbReference type="Proteomes" id="UP000523795"/>
    </source>
</evidence>
<dbReference type="Pfam" id="PF00497">
    <property type="entry name" value="SBP_bac_3"/>
    <property type="match status" value="1"/>
</dbReference>
<name>A0ABX1JR92_9MICC</name>
<proteinExistence type="predicted"/>
<dbReference type="InterPro" id="IPR001638">
    <property type="entry name" value="Solute-binding_3/MltF_N"/>
</dbReference>
<feature type="domain" description="Solute-binding protein family 3/N-terminal" evidence="2">
    <location>
        <begin position="1"/>
        <end position="67"/>
    </location>
</feature>
<evidence type="ECO:0000259" key="2">
    <source>
        <dbReference type="Pfam" id="PF00497"/>
    </source>
</evidence>
<evidence type="ECO:0000313" key="3">
    <source>
        <dbReference type="EMBL" id="NKX51586.1"/>
    </source>
</evidence>
<keyword evidence="4" id="KW-1185">Reference proteome</keyword>
<feature type="non-terminal residue" evidence="3">
    <location>
        <position position="98"/>
    </location>
</feature>
<gene>
    <name evidence="3" type="ORF">HER39_13625</name>
</gene>
<protein>
    <submittedName>
        <fullName evidence="3">Transporter substrate-binding domain-containing protein</fullName>
    </submittedName>
</protein>
<dbReference type="PANTHER" id="PTHR35936:SF17">
    <property type="entry name" value="ARGININE-BINDING EXTRACELLULAR PROTEIN ARTP"/>
    <property type="match status" value="1"/>
</dbReference>
<sequence length="98" mass="10563">KEIAALECLEVDWQEVTFAAGLQSLQSGRVDTSMGGIYRTAERAELLDLGGTPYRDGVALLCKEGYKSLEDLAGKKVGVIQGYLWNKDLQAALGNDAV</sequence>
<dbReference type="Gene3D" id="3.40.190.10">
    <property type="entry name" value="Periplasmic binding protein-like II"/>
    <property type="match status" value="2"/>
</dbReference>
<keyword evidence="1" id="KW-0732">Signal</keyword>
<dbReference type="SUPFAM" id="SSF53850">
    <property type="entry name" value="Periplasmic binding protein-like II"/>
    <property type="match status" value="1"/>
</dbReference>
<organism evidence="3 4">
    <name type="scientific">Arthrobacter deserti</name>
    <dbReference type="NCBI Taxonomy" id="1742687"/>
    <lineage>
        <taxon>Bacteria</taxon>
        <taxon>Bacillati</taxon>
        <taxon>Actinomycetota</taxon>
        <taxon>Actinomycetes</taxon>
        <taxon>Micrococcales</taxon>
        <taxon>Micrococcaceae</taxon>
        <taxon>Arthrobacter</taxon>
    </lineage>
</organism>